<dbReference type="Proteomes" id="UP001279734">
    <property type="component" value="Unassembled WGS sequence"/>
</dbReference>
<evidence type="ECO:0000313" key="1">
    <source>
        <dbReference type="EMBL" id="GMH31621.1"/>
    </source>
</evidence>
<keyword evidence="2" id="KW-1185">Reference proteome</keyword>
<reference evidence="1" key="1">
    <citation type="submission" date="2023-05" db="EMBL/GenBank/DDBJ databases">
        <title>Nepenthes gracilis genome sequencing.</title>
        <authorList>
            <person name="Fukushima K."/>
        </authorList>
    </citation>
    <scope>NUCLEOTIDE SEQUENCE</scope>
    <source>
        <strain evidence="1">SING2019-196</strain>
    </source>
</reference>
<proteinExistence type="predicted"/>
<comment type="caution">
    <text evidence="1">The sequence shown here is derived from an EMBL/GenBank/DDBJ whole genome shotgun (WGS) entry which is preliminary data.</text>
</comment>
<sequence>MDFELPDLNELPEEPDDEIDEGQTLALLQHRVESDLGPPRKLSIYPLADRIKGWKIYQKARTNGKHSDK</sequence>
<protein>
    <submittedName>
        <fullName evidence="1">Uncharacterized protein</fullName>
    </submittedName>
</protein>
<gene>
    <name evidence="1" type="ORF">Nepgr_033465</name>
</gene>
<name>A0AAD3Y8Z5_NEPGR</name>
<accession>A0AAD3Y8Z5</accession>
<dbReference type="AlphaFoldDB" id="A0AAD3Y8Z5"/>
<evidence type="ECO:0000313" key="2">
    <source>
        <dbReference type="Proteomes" id="UP001279734"/>
    </source>
</evidence>
<dbReference type="EMBL" id="BSYO01000040">
    <property type="protein sequence ID" value="GMH31621.1"/>
    <property type="molecule type" value="Genomic_DNA"/>
</dbReference>
<organism evidence="1 2">
    <name type="scientific">Nepenthes gracilis</name>
    <name type="common">Slender pitcher plant</name>
    <dbReference type="NCBI Taxonomy" id="150966"/>
    <lineage>
        <taxon>Eukaryota</taxon>
        <taxon>Viridiplantae</taxon>
        <taxon>Streptophyta</taxon>
        <taxon>Embryophyta</taxon>
        <taxon>Tracheophyta</taxon>
        <taxon>Spermatophyta</taxon>
        <taxon>Magnoliopsida</taxon>
        <taxon>eudicotyledons</taxon>
        <taxon>Gunneridae</taxon>
        <taxon>Pentapetalae</taxon>
        <taxon>Caryophyllales</taxon>
        <taxon>Nepenthaceae</taxon>
        <taxon>Nepenthes</taxon>
    </lineage>
</organism>